<keyword evidence="3" id="KW-0966">Cell projection</keyword>
<name>A0A2P7QGI1_9SPHN</name>
<keyword evidence="3" id="KW-0969">Cilium</keyword>
<sequence length="218" mass="23416">MASASKIKPFAFERVFSQHSAADAAKPDPLILQGEVETLRAQLDRVELEKDMALAEARSAGFEAGLAEARAEREAAILAAIDALQAGIEQIAEEVDQAVAKATAEAADLALAAADHLAGRAIAAAPAEMIDAALGRVLEQLGRNPRLQVRVHPGLVEEMERLIGVRQAGDRRRMHVHVTGDETMPVGDTHISWDEGGLRLDLESRRRAVREELEGVLG</sequence>
<accession>A0A2P7QGI1</accession>
<reference evidence="3 4" key="1">
    <citation type="submission" date="2018-03" db="EMBL/GenBank/DDBJ databases">
        <title>The draft genome of Sphingosinicella sp. GL-C-18.</title>
        <authorList>
            <person name="Liu L."/>
            <person name="Li L."/>
            <person name="Liang L."/>
            <person name="Zhang X."/>
            <person name="Wang T."/>
        </authorList>
    </citation>
    <scope>NUCLEOTIDE SEQUENCE [LARGE SCALE GENOMIC DNA]</scope>
    <source>
        <strain evidence="3 4">GL-C-18</strain>
    </source>
</reference>
<keyword evidence="1" id="KW-0813">Transport</keyword>
<dbReference type="Proteomes" id="UP000241167">
    <property type="component" value="Unassembled WGS sequence"/>
</dbReference>
<protein>
    <submittedName>
        <fullName evidence="3">Flagellar assembly protein FliH</fullName>
    </submittedName>
</protein>
<dbReference type="RefSeq" id="WP_106515510.1">
    <property type="nucleotide sequence ID" value="NZ_PXYI01000010.1"/>
</dbReference>
<dbReference type="GO" id="GO:0005829">
    <property type="term" value="C:cytosol"/>
    <property type="evidence" value="ECO:0007669"/>
    <property type="project" value="TreeGrafter"/>
</dbReference>
<dbReference type="InterPro" id="IPR051472">
    <property type="entry name" value="T3SS_Stator/FliH"/>
</dbReference>
<keyword evidence="2" id="KW-0653">Protein transport</keyword>
<keyword evidence="3" id="KW-0282">Flagellum</keyword>
<evidence type="ECO:0000313" key="4">
    <source>
        <dbReference type="Proteomes" id="UP000241167"/>
    </source>
</evidence>
<evidence type="ECO:0000256" key="2">
    <source>
        <dbReference type="ARBA" id="ARBA00022927"/>
    </source>
</evidence>
<keyword evidence="4" id="KW-1185">Reference proteome</keyword>
<dbReference type="PANTHER" id="PTHR34982">
    <property type="entry name" value="YOP PROTEINS TRANSLOCATION PROTEIN L"/>
    <property type="match status" value="1"/>
</dbReference>
<dbReference type="OrthoDB" id="7304298at2"/>
<dbReference type="PANTHER" id="PTHR34982:SF1">
    <property type="entry name" value="FLAGELLAR ASSEMBLY PROTEIN FLIH"/>
    <property type="match status" value="1"/>
</dbReference>
<dbReference type="GO" id="GO:0015031">
    <property type="term" value="P:protein transport"/>
    <property type="evidence" value="ECO:0007669"/>
    <property type="project" value="UniProtKB-KW"/>
</dbReference>
<dbReference type="EMBL" id="PXYI01000010">
    <property type="protein sequence ID" value="PSJ37069.1"/>
    <property type="molecule type" value="Genomic_DNA"/>
</dbReference>
<evidence type="ECO:0000313" key="3">
    <source>
        <dbReference type="EMBL" id="PSJ37069.1"/>
    </source>
</evidence>
<evidence type="ECO:0000256" key="1">
    <source>
        <dbReference type="ARBA" id="ARBA00022448"/>
    </source>
</evidence>
<dbReference type="AlphaFoldDB" id="A0A2P7QGI1"/>
<comment type="caution">
    <text evidence="3">The sequence shown here is derived from an EMBL/GenBank/DDBJ whole genome shotgun (WGS) entry which is preliminary data.</text>
</comment>
<proteinExistence type="predicted"/>
<organism evidence="3 4">
    <name type="scientific">Allosphingosinicella deserti</name>
    <dbReference type="NCBI Taxonomy" id="2116704"/>
    <lineage>
        <taxon>Bacteria</taxon>
        <taxon>Pseudomonadati</taxon>
        <taxon>Pseudomonadota</taxon>
        <taxon>Alphaproteobacteria</taxon>
        <taxon>Sphingomonadales</taxon>
        <taxon>Sphingomonadaceae</taxon>
        <taxon>Allosphingosinicella</taxon>
    </lineage>
</organism>
<gene>
    <name evidence="3" type="ORF">C7I55_23680</name>
</gene>